<dbReference type="Proteomes" id="UP000070544">
    <property type="component" value="Unassembled WGS sequence"/>
</dbReference>
<dbReference type="InterPro" id="IPR032675">
    <property type="entry name" value="LRR_dom_sf"/>
</dbReference>
<sequence length="181" mass="19978">MPSAIVMLPYSWLRHRSSYTPCKPSELQVTVNRSYVIIRTSRWERTCFARSHDLADSGFVPPGVFDLTLPISVIRYQRCIARELDLTGMVLHASNRSKISDALLENTDVVTVRLGDLDLGVAGARDITAALRGCVNLVKLDLQGNRLGPEGRLELANVLDDLKSLLSINIESGSLPCVVFL</sequence>
<dbReference type="OrthoDB" id="120976at2759"/>
<protein>
    <recommendedName>
        <fullName evidence="3">RNI-like protein</fullName>
    </recommendedName>
</protein>
<dbReference type="AlphaFoldDB" id="A0A139A572"/>
<dbReference type="SUPFAM" id="SSF52047">
    <property type="entry name" value="RNI-like"/>
    <property type="match status" value="1"/>
</dbReference>
<keyword evidence="2" id="KW-1185">Reference proteome</keyword>
<organism evidence="1 2">
    <name type="scientific">Gonapodya prolifera (strain JEL478)</name>
    <name type="common">Monoblepharis prolifera</name>
    <dbReference type="NCBI Taxonomy" id="1344416"/>
    <lineage>
        <taxon>Eukaryota</taxon>
        <taxon>Fungi</taxon>
        <taxon>Fungi incertae sedis</taxon>
        <taxon>Chytridiomycota</taxon>
        <taxon>Chytridiomycota incertae sedis</taxon>
        <taxon>Monoblepharidomycetes</taxon>
        <taxon>Monoblepharidales</taxon>
        <taxon>Gonapodyaceae</taxon>
        <taxon>Gonapodya</taxon>
    </lineage>
</organism>
<evidence type="ECO:0008006" key="3">
    <source>
        <dbReference type="Google" id="ProtNLM"/>
    </source>
</evidence>
<reference evidence="1 2" key="1">
    <citation type="journal article" date="2015" name="Genome Biol. Evol.">
        <title>Phylogenomic analyses indicate that early fungi evolved digesting cell walls of algal ancestors of land plants.</title>
        <authorList>
            <person name="Chang Y."/>
            <person name="Wang S."/>
            <person name="Sekimoto S."/>
            <person name="Aerts A.L."/>
            <person name="Choi C."/>
            <person name="Clum A."/>
            <person name="LaButti K.M."/>
            <person name="Lindquist E.A."/>
            <person name="Yee Ngan C."/>
            <person name="Ohm R.A."/>
            <person name="Salamov A.A."/>
            <person name="Grigoriev I.V."/>
            <person name="Spatafora J.W."/>
            <person name="Berbee M.L."/>
        </authorList>
    </citation>
    <scope>NUCLEOTIDE SEQUENCE [LARGE SCALE GENOMIC DNA]</scope>
    <source>
        <strain evidence="1 2">JEL478</strain>
    </source>
</reference>
<evidence type="ECO:0000313" key="2">
    <source>
        <dbReference type="Proteomes" id="UP000070544"/>
    </source>
</evidence>
<name>A0A139A572_GONPJ</name>
<gene>
    <name evidence="1" type="ORF">M427DRAFT_419401</name>
</gene>
<evidence type="ECO:0000313" key="1">
    <source>
        <dbReference type="EMBL" id="KXS11769.1"/>
    </source>
</evidence>
<dbReference type="EMBL" id="KQ965796">
    <property type="protein sequence ID" value="KXS11769.1"/>
    <property type="molecule type" value="Genomic_DNA"/>
</dbReference>
<dbReference type="Gene3D" id="3.80.10.10">
    <property type="entry name" value="Ribonuclease Inhibitor"/>
    <property type="match status" value="1"/>
</dbReference>
<accession>A0A139A572</accession>
<proteinExistence type="predicted"/>